<evidence type="ECO:0000313" key="3">
    <source>
        <dbReference type="Proteomes" id="UP001596028"/>
    </source>
</evidence>
<organism evidence="2 3">
    <name type="scientific">Cohnella hongkongensis</name>
    <dbReference type="NCBI Taxonomy" id="178337"/>
    <lineage>
        <taxon>Bacteria</taxon>
        <taxon>Bacillati</taxon>
        <taxon>Bacillota</taxon>
        <taxon>Bacilli</taxon>
        <taxon>Bacillales</taxon>
        <taxon>Paenibacillaceae</taxon>
        <taxon>Cohnella</taxon>
    </lineage>
</organism>
<dbReference type="InterPro" id="IPR016181">
    <property type="entry name" value="Acyl_CoA_acyltransferase"/>
</dbReference>
<keyword evidence="2" id="KW-0808">Transferase</keyword>
<dbReference type="RefSeq" id="WP_378100126.1">
    <property type="nucleotide sequence ID" value="NZ_JBHSEP010000019.1"/>
</dbReference>
<dbReference type="PROSITE" id="PS51186">
    <property type="entry name" value="GNAT"/>
    <property type="match status" value="1"/>
</dbReference>
<dbReference type="InterPro" id="IPR000182">
    <property type="entry name" value="GNAT_dom"/>
</dbReference>
<protein>
    <submittedName>
        <fullName evidence="2">GNAT family N-acetyltransferase</fullName>
        <ecNumber evidence="2">2.3.1.-</ecNumber>
    </submittedName>
</protein>
<gene>
    <name evidence="2" type="ORF">ACFO3S_21090</name>
</gene>
<dbReference type="GO" id="GO:0016746">
    <property type="term" value="F:acyltransferase activity"/>
    <property type="evidence" value="ECO:0007669"/>
    <property type="project" value="UniProtKB-KW"/>
</dbReference>
<evidence type="ECO:0000259" key="1">
    <source>
        <dbReference type="PROSITE" id="PS51186"/>
    </source>
</evidence>
<dbReference type="SUPFAM" id="SSF55729">
    <property type="entry name" value="Acyl-CoA N-acyltransferases (Nat)"/>
    <property type="match status" value="1"/>
</dbReference>
<dbReference type="Pfam" id="PF00583">
    <property type="entry name" value="Acetyltransf_1"/>
    <property type="match status" value="1"/>
</dbReference>
<evidence type="ECO:0000313" key="2">
    <source>
        <dbReference type="EMBL" id="MFC4600753.1"/>
    </source>
</evidence>
<feature type="domain" description="N-acetyltransferase" evidence="1">
    <location>
        <begin position="136"/>
        <end position="271"/>
    </location>
</feature>
<dbReference type="EC" id="2.3.1.-" evidence="2"/>
<dbReference type="EMBL" id="JBHSEP010000019">
    <property type="protein sequence ID" value="MFC4600753.1"/>
    <property type="molecule type" value="Genomic_DNA"/>
</dbReference>
<dbReference type="Proteomes" id="UP001596028">
    <property type="component" value="Unassembled WGS sequence"/>
</dbReference>
<comment type="caution">
    <text evidence="2">The sequence shown here is derived from an EMBL/GenBank/DDBJ whole genome shotgun (WGS) entry which is preliminary data.</text>
</comment>
<keyword evidence="3" id="KW-1185">Reference proteome</keyword>
<proteinExistence type="predicted"/>
<name>A0ABV9FFN8_9BACL</name>
<dbReference type="CDD" id="cd04301">
    <property type="entry name" value="NAT_SF"/>
    <property type="match status" value="1"/>
</dbReference>
<keyword evidence="2" id="KW-0012">Acyltransferase</keyword>
<reference evidence="3" key="1">
    <citation type="journal article" date="2019" name="Int. J. Syst. Evol. Microbiol.">
        <title>The Global Catalogue of Microorganisms (GCM) 10K type strain sequencing project: providing services to taxonomists for standard genome sequencing and annotation.</title>
        <authorList>
            <consortium name="The Broad Institute Genomics Platform"/>
            <consortium name="The Broad Institute Genome Sequencing Center for Infectious Disease"/>
            <person name="Wu L."/>
            <person name="Ma J."/>
        </authorList>
    </citation>
    <scope>NUCLEOTIDE SEQUENCE [LARGE SCALE GENOMIC DNA]</scope>
    <source>
        <strain evidence="3">CCUG 49571</strain>
    </source>
</reference>
<accession>A0ABV9FFN8</accession>
<sequence length="271" mass="29899">MGTNRIEERTEAIESSEIGYMLDRMEAIRDRPGNPEGVEIARFGEAVCFYSKTMPWPGFNTVKGLRSGDADLLAAIGDFYRARGRKPQFELVPGLADPELMKRLSGLGFYQSGFHTSMALTPSEAAPGPAKPSDKLDIRLLREDEFELYATIHCRGTGLPDDGIAPVAANNRVLYGRPGWTFYLALWEGRPAGVGVAYASRGTASLTFAATLPDYRCRGVQTALLRRRVAAAREEGCALVVGQCAFLSQSHRNMERIGMRIGYVRASWQQR</sequence>
<dbReference type="Gene3D" id="3.40.630.30">
    <property type="match status" value="1"/>
</dbReference>